<dbReference type="Pfam" id="PF22660">
    <property type="entry name" value="RS_preATP-grasp-like"/>
    <property type="match status" value="1"/>
</dbReference>
<dbReference type="HAMAP" id="MF_01928">
    <property type="entry name" value="PurK"/>
    <property type="match status" value="1"/>
</dbReference>
<keyword evidence="3 4" id="KW-0067">ATP-binding</keyword>
<comment type="similarity">
    <text evidence="4 5">Belongs to the PurK/PurT family.</text>
</comment>
<dbReference type="InterPro" id="IPR040686">
    <property type="entry name" value="PurK_C"/>
</dbReference>
<dbReference type="GO" id="GO:0034028">
    <property type="term" value="F:5-(carboxyamino)imidazole ribonucleotide synthase activity"/>
    <property type="evidence" value="ECO:0007669"/>
    <property type="project" value="UniProtKB-UniRule"/>
</dbReference>
<feature type="binding site" evidence="4">
    <location>
        <position position="200"/>
    </location>
    <ligand>
        <name>ATP</name>
        <dbReference type="ChEBI" id="CHEBI:30616"/>
    </ligand>
</feature>
<keyword evidence="8" id="KW-1185">Reference proteome</keyword>
<feature type="binding site" evidence="4">
    <location>
        <position position="107"/>
    </location>
    <ligand>
        <name>ATP</name>
        <dbReference type="ChEBI" id="CHEBI:30616"/>
    </ligand>
</feature>
<dbReference type="RefSeq" id="WP_188941604.1">
    <property type="nucleotide sequence ID" value="NZ_BMNA01000004.1"/>
</dbReference>
<evidence type="ECO:0000256" key="2">
    <source>
        <dbReference type="ARBA" id="ARBA00022755"/>
    </source>
</evidence>
<dbReference type="Proteomes" id="UP000655208">
    <property type="component" value="Unassembled WGS sequence"/>
</dbReference>
<name>A0A917SXU5_9ACTN</name>
<evidence type="ECO:0000256" key="5">
    <source>
        <dbReference type="RuleBase" id="RU361200"/>
    </source>
</evidence>
<dbReference type="Pfam" id="PF17769">
    <property type="entry name" value="PurK_C"/>
    <property type="match status" value="1"/>
</dbReference>
<dbReference type="SUPFAM" id="SSF52440">
    <property type="entry name" value="PreATP-grasp domain"/>
    <property type="match status" value="1"/>
</dbReference>
<dbReference type="InterPro" id="IPR054350">
    <property type="entry name" value="PurT/PurK_preATP-grasp"/>
</dbReference>
<dbReference type="GO" id="GO:0046872">
    <property type="term" value="F:metal ion binding"/>
    <property type="evidence" value="ECO:0007669"/>
    <property type="project" value="InterPro"/>
</dbReference>
<evidence type="ECO:0000313" key="8">
    <source>
        <dbReference type="Proteomes" id="UP000655208"/>
    </source>
</evidence>
<dbReference type="InterPro" id="IPR003135">
    <property type="entry name" value="ATP-grasp_carboxylate-amine"/>
</dbReference>
<dbReference type="SUPFAM" id="SSF56059">
    <property type="entry name" value="Glutathione synthetase ATP-binding domain-like"/>
    <property type="match status" value="1"/>
</dbReference>
<comment type="caution">
    <text evidence="7">The sequence shown here is derived from an EMBL/GenBank/DDBJ whole genome shotgun (WGS) entry which is preliminary data.</text>
</comment>
<comment type="function">
    <text evidence="5">Catalyzes the ATP-dependent conversion of 5-aminoimidazole ribonucleotide (AIR) and HCO(3)- to N5-carboxyaminoimidazole ribonucleotide (N5-CAIR).</text>
</comment>
<protein>
    <recommendedName>
        <fullName evidence="4 5">N5-carboxyaminoimidazole ribonucleotide synthase</fullName>
        <shortName evidence="4 5">N5-CAIR synthase</shortName>
        <ecNumber evidence="4 5">6.3.4.18</ecNumber>
    </recommendedName>
    <alternativeName>
        <fullName evidence="4 5">5-(carboxyamino)imidazole ribonucleotide synthetase</fullName>
    </alternativeName>
</protein>
<dbReference type="Gene3D" id="3.30.1490.20">
    <property type="entry name" value="ATP-grasp fold, A domain"/>
    <property type="match status" value="1"/>
</dbReference>
<comment type="caution">
    <text evidence="4">Lacks conserved residue(s) required for the propagation of feature annotation.</text>
</comment>
<comment type="catalytic activity">
    <reaction evidence="4 5">
        <text>5-amino-1-(5-phospho-beta-D-ribosyl)imidazole + hydrogencarbonate + ATP = 5-carboxyamino-1-(5-phospho-D-ribosyl)imidazole + ADP + phosphate + 2 H(+)</text>
        <dbReference type="Rhea" id="RHEA:19317"/>
        <dbReference type="ChEBI" id="CHEBI:15378"/>
        <dbReference type="ChEBI" id="CHEBI:17544"/>
        <dbReference type="ChEBI" id="CHEBI:30616"/>
        <dbReference type="ChEBI" id="CHEBI:43474"/>
        <dbReference type="ChEBI" id="CHEBI:58730"/>
        <dbReference type="ChEBI" id="CHEBI:137981"/>
        <dbReference type="ChEBI" id="CHEBI:456216"/>
        <dbReference type="EC" id="6.3.4.18"/>
    </reaction>
</comment>
<dbReference type="InterPro" id="IPR016185">
    <property type="entry name" value="PreATP-grasp_dom_sf"/>
</dbReference>
<dbReference type="Gene3D" id="3.30.470.20">
    <property type="entry name" value="ATP-grasp fold, B domain"/>
    <property type="match status" value="1"/>
</dbReference>
<keyword evidence="2 4" id="KW-0658">Purine biosynthesis</keyword>
<dbReference type="InterPro" id="IPR011054">
    <property type="entry name" value="Rudment_hybrid_motif"/>
</dbReference>
<comment type="function">
    <text evidence="4">Catalyzes the ATP-dependent conversion of 5-aminoimidazole ribonucleotide (AIR) and HCO(3)(-) to N5-carboxyaminoimidazole ribonucleotide (N5-CAIR).</text>
</comment>
<dbReference type="Pfam" id="PF02222">
    <property type="entry name" value="ATP-grasp"/>
    <property type="match status" value="1"/>
</dbReference>
<accession>A0A917SXU5</accession>
<evidence type="ECO:0000256" key="1">
    <source>
        <dbReference type="ARBA" id="ARBA00022741"/>
    </source>
</evidence>
<proteinExistence type="inferred from homology"/>
<dbReference type="NCBIfam" id="NF004680">
    <property type="entry name" value="PRK06019.1-6"/>
    <property type="match status" value="1"/>
</dbReference>
<comment type="subunit">
    <text evidence="4 5">Homodimer.</text>
</comment>
<gene>
    <name evidence="4 5 7" type="primary">purK</name>
    <name evidence="7" type="ORF">GCM10011594_22190</name>
</gene>
<dbReference type="NCBIfam" id="NF004679">
    <property type="entry name" value="PRK06019.1-5"/>
    <property type="match status" value="1"/>
</dbReference>
<dbReference type="AlphaFoldDB" id="A0A917SXU5"/>
<reference evidence="7" key="1">
    <citation type="journal article" date="2014" name="Int. J. Syst. Evol. Microbiol.">
        <title>Complete genome sequence of Corynebacterium casei LMG S-19264T (=DSM 44701T), isolated from a smear-ripened cheese.</title>
        <authorList>
            <consortium name="US DOE Joint Genome Institute (JGI-PGF)"/>
            <person name="Walter F."/>
            <person name="Albersmeier A."/>
            <person name="Kalinowski J."/>
            <person name="Ruckert C."/>
        </authorList>
    </citation>
    <scope>NUCLEOTIDE SEQUENCE</scope>
    <source>
        <strain evidence="7">CGMCC 4.7308</strain>
    </source>
</reference>
<dbReference type="InterPro" id="IPR011761">
    <property type="entry name" value="ATP-grasp"/>
</dbReference>
<reference evidence="7" key="2">
    <citation type="submission" date="2020-09" db="EMBL/GenBank/DDBJ databases">
        <authorList>
            <person name="Sun Q."/>
            <person name="Zhou Y."/>
        </authorList>
    </citation>
    <scope>NUCLEOTIDE SEQUENCE</scope>
    <source>
        <strain evidence="7">CGMCC 4.7308</strain>
    </source>
</reference>
<dbReference type="NCBIfam" id="TIGR01161">
    <property type="entry name" value="purK"/>
    <property type="match status" value="1"/>
</dbReference>
<evidence type="ECO:0000256" key="3">
    <source>
        <dbReference type="ARBA" id="ARBA00022840"/>
    </source>
</evidence>
<evidence type="ECO:0000313" key="7">
    <source>
        <dbReference type="EMBL" id="GGM01658.1"/>
    </source>
</evidence>
<dbReference type="GO" id="GO:0005524">
    <property type="term" value="F:ATP binding"/>
    <property type="evidence" value="ECO:0007669"/>
    <property type="project" value="UniProtKB-UniRule"/>
</dbReference>
<keyword evidence="4 5" id="KW-0436">Ligase</keyword>
<feature type="domain" description="ATP-grasp" evidence="6">
    <location>
        <begin position="111"/>
        <end position="313"/>
    </location>
</feature>
<dbReference type="GO" id="GO:0006189">
    <property type="term" value="P:'de novo' IMP biosynthetic process"/>
    <property type="evidence" value="ECO:0007669"/>
    <property type="project" value="UniProtKB-UniRule"/>
</dbReference>
<comment type="pathway">
    <text evidence="4 5">Purine metabolism; IMP biosynthesis via de novo pathway; 5-amino-1-(5-phospho-D-ribosyl)imidazole-4-carboxylate from 5-amino-1-(5-phospho-D-ribosyl)imidazole (N5-CAIR route): step 1/2.</text>
</comment>
<dbReference type="SUPFAM" id="SSF51246">
    <property type="entry name" value="Rudiment single hybrid motif"/>
    <property type="match status" value="1"/>
</dbReference>
<organism evidence="7 8">
    <name type="scientific">Nakamurella endophytica</name>
    <dbReference type="NCBI Taxonomy" id="1748367"/>
    <lineage>
        <taxon>Bacteria</taxon>
        <taxon>Bacillati</taxon>
        <taxon>Actinomycetota</taxon>
        <taxon>Actinomycetes</taxon>
        <taxon>Nakamurellales</taxon>
        <taxon>Nakamurellaceae</taxon>
        <taxon>Nakamurella</taxon>
    </lineage>
</organism>
<evidence type="ECO:0000256" key="4">
    <source>
        <dbReference type="HAMAP-Rule" id="MF_01928"/>
    </source>
</evidence>
<feature type="binding site" evidence="4">
    <location>
        <position position="156"/>
    </location>
    <ligand>
        <name>ATP</name>
        <dbReference type="ChEBI" id="CHEBI:30616"/>
    </ligand>
</feature>
<dbReference type="EC" id="6.3.4.18" evidence="4 5"/>
<dbReference type="PANTHER" id="PTHR11609">
    <property type="entry name" value="PURINE BIOSYNTHESIS PROTEIN 6/7, PUR6/7"/>
    <property type="match status" value="1"/>
</dbReference>
<sequence>MDSRTGLPTVGMVGGGQLARMTHQAAIALGQSLRVLAEHPDDSAALVAPDVSLGSHLDLAALREFAARCDVVTFDHEHVPGDHIRSLAAGGHTVYPSAEALRYAQDKAVMRQRLSDLGIPVPRYLVVPSDDVTGPDEVVDRVTAFGRDAGWPVVVKTARGGYDGRGVWVVRDADAVRDLVTGFEPVPDLVLEELVPLSRELAAVVARSPFGQAAAWPVVETVQEDGICVEVVAPAPELPEDRAAAATRLALTVAHRLDVVGVLAVELFDVPVSSAAPDGLQVNELAMRPHNSAHWTMDGSVTGQFEQHLRAVLDYPLGRTDAVAPWTVMGNVLGGPADGPGAAVSLDERVHHLAARFPDVKVHLYGKGYRPGRKLGHVNVCGSDLAELRRRARLSAQWLGDGVWADGWSSDEAATAEAGGDR</sequence>
<dbReference type="EMBL" id="BMNA01000004">
    <property type="protein sequence ID" value="GGM01658.1"/>
    <property type="molecule type" value="Genomic_DNA"/>
</dbReference>
<feature type="binding site" evidence="4">
    <location>
        <begin position="283"/>
        <end position="284"/>
    </location>
    <ligand>
        <name>ATP</name>
        <dbReference type="ChEBI" id="CHEBI:30616"/>
    </ligand>
</feature>
<dbReference type="InterPro" id="IPR005875">
    <property type="entry name" value="PurK"/>
</dbReference>
<dbReference type="GO" id="GO:0004638">
    <property type="term" value="F:phosphoribosylaminoimidazole carboxylase activity"/>
    <property type="evidence" value="ECO:0007669"/>
    <property type="project" value="InterPro"/>
</dbReference>
<dbReference type="PROSITE" id="PS50975">
    <property type="entry name" value="ATP_GRASP"/>
    <property type="match status" value="1"/>
</dbReference>
<dbReference type="GO" id="GO:0005829">
    <property type="term" value="C:cytosol"/>
    <property type="evidence" value="ECO:0007669"/>
    <property type="project" value="TreeGrafter"/>
</dbReference>
<dbReference type="PANTHER" id="PTHR11609:SF5">
    <property type="entry name" value="PHOSPHORIBOSYLAMINOIMIDAZOLE CARBOXYLASE"/>
    <property type="match status" value="1"/>
</dbReference>
<feature type="binding site" evidence="4">
    <location>
        <begin position="192"/>
        <end position="195"/>
    </location>
    <ligand>
        <name>ATP</name>
        <dbReference type="ChEBI" id="CHEBI:30616"/>
    </ligand>
</feature>
<dbReference type="InterPro" id="IPR013815">
    <property type="entry name" value="ATP_grasp_subdomain_1"/>
</dbReference>
<evidence type="ECO:0000259" key="6">
    <source>
        <dbReference type="PROSITE" id="PS50975"/>
    </source>
</evidence>
<keyword evidence="1 4" id="KW-0547">Nucleotide-binding</keyword>
<dbReference type="Gene3D" id="3.40.50.20">
    <property type="match status" value="1"/>
</dbReference>